<feature type="signal peptide" evidence="6">
    <location>
        <begin position="1"/>
        <end position="20"/>
    </location>
</feature>
<dbReference type="HOGENOM" id="CLU_093762_0_0_7"/>
<keyword evidence="8" id="KW-1185">Reference proteome</keyword>
<keyword evidence="2 6" id="KW-0732">Signal</keyword>
<keyword evidence="5" id="KW-0449">Lipoprotein</keyword>
<evidence type="ECO:0000256" key="1">
    <source>
        <dbReference type="ARBA" id="ARBA00004459"/>
    </source>
</evidence>
<evidence type="ECO:0000313" key="7">
    <source>
        <dbReference type="EMBL" id="ABB43926.1"/>
    </source>
</evidence>
<dbReference type="PIRSF" id="PIRSF002859">
    <property type="entry name" value="Lipo_traT"/>
    <property type="match status" value="1"/>
</dbReference>
<reference evidence="7 8" key="1">
    <citation type="journal article" date="2008" name="Appl. Environ. Microbiol.">
        <title>Genome of the epsilonproteobacterial chemolithoautotroph Sulfurimonas denitrificans.</title>
        <authorList>
            <person name="Sievert S.M."/>
            <person name="Scott K.M."/>
            <person name="Klotz M.G."/>
            <person name="Chain P.S.G."/>
            <person name="Hauser L.J."/>
            <person name="Hemp J."/>
            <person name="Huegler M."/>
            <person name="Land M."/>
            <person name="Lapidus A."/>
            <person name="Larimer F.W."/>
            <person name="Lucas S."/>
            <person name="Malfatti S.A."/>
            <person name="Meyer F."/>
            <person name="Paulsen I.T."/>
            <person name="Ren Q."/>
            <person name="Simon J."/>
            <person name="Bailey K."/>
            <person name="Diaz E."/>
            <person name="Fitzpatrick K.A."/>
            <person name="Glover B."/>
            <person name="Gwatney N."/>
            <person name="Korajkic A."/>
            <person name="Long A."/>
            <person name="Mobberley J.M."/>
            <person name="Pantry S.N."/>
            <person name="Pazder G."/>
            <person name="Peterson S."/>
            <person name="Quintanilla J.D."/>
            <person name="Sprinkle R."/>
            <person name="Stephens J."/>
            <person name="Thomas P."/>
            <person name="Vaughn R."/>
            <person name="Weber M.J."/>
            <person name="Wooten L.L."/>
        </authorList>
    </citation>
    <scope>NUCLEOTIDE SEQUENCE [LARGE SCALE GENOMIC DNA]</scope>
    <source>
        <strain evidence="8">ATCC 33889 / DSM 1251</strain>
    </source>
</reference>
<evidence type="ECO:0000256" key="3">
    <source>
        <dbReference type="ARBA" id="ARBA00023136"/>
    </source>
</evidence>
<evidence type="ECO:0000313" key="8">
    <source>
        <dbReference type="Proteomes" id="UP000002714"/>
    </source>
</evidence>
<keyword evidence="3" id="KW-0472">Membrane</keyword>
<dbReference type="EMBL" id="CP000153">
    <property type="protein sequence ID" value="ABB43926.1"/>
    <property type="molecule type" value="Genomic_DNA"/>
</dbReference>
<dbReference type="RefSeq" id="WP_011372280.1">
    <property type="nucleotide sequence ID" value="NC_007575.1"/>
</dbReference>
<dbReference type="PROSITE" id="PS51257">
    <property type="entry name" value="PROKAR_LIPOPROTEIN"/>
    <property type="match status" value="1"/>
</dbReference>
<dbReference type="AlphaFoldDB" id="Q30SV5"/>
<dbReference type="OrthoDB" id="9791439at2"/>
<dbReference type="GO" id="GO:0009279">
    <property type="term" value="C:cell outer membrane"/>
    <property type="evidence" value="ECO:0007669"/>
    <property type="project" value="UniProtKB-SubCell"/>
</dbReference>
<sequence>MKNKLRVATLILTGSFLAMGLGFSGCSAMNTAIKKKDLDVQTKMSETIFLEPVAPEERIVYLDIRNTSDKEVNVKQGVEAAFLNRGYKITQNPKEATYMLQGNILKVGKSDLRETQSFLGSGFGAGVTGAAAGVATAAALGGGNKTMAGVGLAGAALGFLGDALVEDTMFVMVTDLQIRERPLEGEVVTQTQKANLAQGSSTTTKQDIQGGKVEWKTYRTRIVSTANKMNLKFEEAQPVLESALAKSMSGIF</sequence>
<dbReference type="Pfam" id="PF05818">
    <property type="entry name" value="TraT"/>
    <property type="match status" value="1"/>
</dbReference>
<evidence type="ECO:0000256" key="5">
    <source>
        <dbReference type="ARBA" id="ARBA00023288"/>
    </source>
</evidence>
<dbReference type="InterPro" id="IPR008874">
    <property type="entry name" value="TraT_complement-R"/>
</dbReference>
<evidence type="ECO:0000256" key="2">
    <source>
        <dbReference type="ARBA" id="ARBA00022729"/>
    </source>
</evidence>
<feature type="chain" id="PRO_5039911504" evidence="6">
    <location>
        <begin position="21"/>
        <end position="252"/>
    </location>
</feature>
<dbReference type="STRING" id="326298.Suden_0647"/>
<dbReference type="Proteomes" id="UP000002714">
    <property type="component" value="Chromosome"/>
</dbReference>
<gene>
    <name evidence="7" type="ordered locus">Suden_0647</name>
</gene>
<dbReference type="eggNOG" id="ENOG502ZAYY">
    <property type="taxonomic scope" value="Bacteria"/>
</dbReference>
<protein>
    <submittedName>
        <fullName evidence="7">TraT complement resistance</fullName>
    </submittedName>
</protein>
<proteinExistence type="predicted"/>
<evidence type="ECO:0000256" key="4">
    <source>
        <dbReference type="ARBA" id="ARBA00023139"/>
    </source>
</evidence>
<accession>Q30SV5</accession>
<keyword evidence="4" id="KW-0564">Palmitate</keyword>
<evidence type="ECO:0000256" key="6">
    <source>
        <dbReference type="SAM" id="SignalP"/>
    </source>
</evidence>
<comment type="subcellular location">
    <subcellularLocation>
        <location evidence="1">Cell outer membrane</location>
        <topology evidence="1">Lipid-anchor</topology>
    </subcellularLocation>
</comment>
<dbReference type="KEGG" id="tdn:Suden_0647"/>
<organism evidence="7 8">
    <name type="scientific">Sulfurimonas denitrificans (strain ATCC 33889 / DSM 1251)</name>
    <name type="common">Thiomicrospira denitrificans (strain ATCC 33889 / DSM 1251)</name>
    <dbReference type="NCBI Taxonomy" id="326298"/>
    <lineage>
        <taxon>Bacteria</taxon>
        <taxon>Pseudomonadati</taxon>
        <taxon>Campylobacterota</taxon>
        <taxon>Epsilonproteobacteria</taxon>
        <taxon>Campylobacterales</taxon>
        <taxon>Sulfurimonadaceae</taxon>
        <taxon>Sulfurimonas</taxon>
    </lineage>
</organism>
<name>Q30SV5_SULDN</name>